<dbReference type="EMBL" id="JAHKSW010000021">
    <property type="protein sequence ID" value="KAG7319212.1"/>
    <property type="molecule type" value="Genomic_DNA"/>
</dbReference>
<proteinExistence type="predicted"/>
<dbReference type="Proteomes" id="UP000824219">
    <property type="component" value="Linkage Group LG21"/>
</dbReference>
<protein>
    <submittedName>
        <fullName evidence="1">Uncharacterized protein</fullName>
    </submittedName>
</protein>
<sequence length="75" mass="8193">MWVIPASLRCVRLAALRDRQAGRLASTATRVSCHATRQEPAYQRAHTWAQRALSPASRIAGSSNAKNSNTKYIAA</sequence>
<reference evidence="1 2" key="1">
    <citation type="submission" date="2021-06" db="EMBL/GenBank/DDBJ databases">
        <title>Chromosome-level genome assembly of the red-tail catfish (Hemibagrus wyckioides).</title>
        <authorList>
            <person name="Shao F."/>
        </authorList>
    </citation>
    <scope>NUCLEOTIDE SEQUENCE [LARGE SCALE GENOMIC DNA]</scope>
    <source>
        <strain evidence="1">EC202008001</strain>
        <tissue evidence="1">Blood</tissue>
    </source>
</reference>
<evidence type="ECO:0000313" key="2">
    <source>
        <dbReference type="Proteomes" id="UP000824219"/>
    </source>
</evidence>
<dbReference type="AlphaFoldDB" id="A0A9D3NBL0"/>
<name>A0A9D3NBL0_9TELE</name>
<gene>
    <name evidence="1" type="ORF">KOW79_017686</name>
</gene>
<keyword evidence="2" id="KW-1185">Reference proteome</keyword>
<evidence type="ECO:0000313" key="1">
    <source>
        <dbReference type="EMBL" id="KAG7319212.1"/>
    </source>
</evidence>
<comment type="caution">
    <text evidence="1">The sequence shown here is derived from an EMBL/GenBank/DDBJ whole genome shotgun (WGS) entry which is preliminary data.</text>
</comment>
<organism evidence="1 2">
    <name type="scientific">Hemibagrus wyckioides</name>
    <dbReference type="NCBI Taxonomy" id="337641"/>
    <lineage>
        <taxon>Eukaryota</taxon>
        <taxon>Metazoa</taxon>
        <taxon>Chordata</taxon>
        <taxon>Craniata</taxon>
        <taxon>Vertebrata</taxon>
        <taxon>Euteleostomi</taxon>
        <taxon>Actinopterygii</taxon>
        <taxon>Neopterygii</taxon>
        <taxon>Teleostei</taxon>
        <taxon>Ostariophysi</taxon>
        <taxon>Siluriformes</taxon>
        <taxon>Bagridae</taxon>
        <taxon>Hemibagrus</taxon>
    </lineage>
</organism>
<accession>A0A9D3NBL0</accession>